<dbReference type="FunFam" id="1.10.10.10:FF:000163">
    <property type="entry name" value="MarR family transcriptional regulator"/>
    <property type="match status" value="1"/>
</dbReference>
<evidence type="ECO:0000313" key="7">
    <source>
        <dbReference type="EMBL" id="VAX45873.1"/>
    </source>
</evidence>
<dbReference type="GO" id="GO:0003677">
    <property type="term" value="F:DNA binding"/>
    <property type="evidence" value="ECO:0007669"/>
    <property type="project" value="UniProtKB-KW"/>
</dbReference>
<evidence type="ECO:0000313" key="8">
    <source>
        <dbReference type="Proteomes" id="UP000294355"/>
    </source>
</evidence>
<dbReference type="PANTHER" id="PTHR33164">
    <property type="entry name" value="TRANSCRIPTIONAL REGULATOR, MARR FAMILY"/>
    <property type="match status" value="1"/>
</dbReference>
<dbReference type="RefSeq" id="WP_133975297.1">
    <property type="nucleotide sequence ID" value="NZ_LS999521.1"/>
</dbReference>
<dbReference type="InterPro" id="IPR039422">
    <property type="entry name" value="MarR/SlyA-like"/>
</dbReference>
<reference evidence="7 8" key="1">
    <citation type="submission" date="2018-08" db="EMBL/GenBank/DDBJ databases">
        <authorList>
            <person name="Gonzaga-Molto A."/>
        </authorList>
    </citation>
    <scope>NUCLEOTIDE SEQUENCE [LARGE SCALE GENOMIC DNA]</scope>
    <source>
        <strain evidence="7">Acinetobacter calcoaceticus str. 2117</strain>
    </source>
</reference>
<dbReference type="Gene3D" id="1.10.10.10">
    <property type="entry name" value="Winged helix-like DNA-binding domain superfamily/Winged helix DNA-binding domain"/>
    <property type="match status" value="1"/>
</dbReference>
<dbReference type="EMBL" id="LS999521">
    <property type="protein sequence ID" value="VAX45873.1"/>
    <property type="molecule type" value="Genomic_DNA"/>
</dbReference>
<gene>
    <name evidence="7" type="primary">ohrR</name>
    <name evidence="7" type="ORF">AC2117_03090</name>
</gene>
<dbReference type="PROSITE" id="PS50995">
    <property type="entry name" value="HTH_MARR_2"/>
    <property type="match status" value="1"/>
</dbReference>
<dbReference type="InterPro" id="IPR055166">
    <property type="entry name" value="Transc_reg_Sar_Rot_HTH"/>
</dbReference>
<keyword evidence="2" id="KW-0963">Cytoplasm</keyword>
<dbReference type="GO" id="GO:0003700">
    <property type="term" value="F:DNA-binding transcription factor activity"/>
    <property type="evidence" value="ECO:0007669"/>
    <property type="project" value="InterPro"/>
</dbReference>
<feature type="domain" description="HTH marR-type" evidence="6">
    <location>
        <begin position="11"/>
        <end position="138"/>
    </location>
</feature>
<keyword evidence="4" id="KW-0238">DNA-binding</keyword>
<dbReference type="InterPro" id="IPR036390">
    <property type="entry name" value="WH_DNA-bd_sf"/>
</dbReference>
<proteinExistence type="predicted"/>
<organism evidence="7 8">
    <name type="scientific">Acinetobacter calcoaceticus</name>
    <dbReference type="NCBI Taxonomy" id="471"/>
    <lineage>
        <taxon>Bacteria</taxon>
        <taxon>Pseudomonadati</taxon>
        <taxon>Pseudomonadota</taxon>
        <taxon>Gammaproteobacteria</taxon>
        <taxon>Moraxellales</taxon>
        <taxon>Moraxellaceae</taxon>
        <taxon>Acinetobacter</taxon>
        <taxon>Acinetobacter calcoaceticus/baumannii complex</taxon>
    </lineage>
</organism>
<dbReference type="Pfam" id="PF22381">
    <property type="entry name" value="Staph_reg_Sar_Rot"/>
    <property type="match status" value="1"/>
</dbReference>
<keyword evidence="5" id="KW-0804">Transcription</keyword>
<dbReference type="GO" id="GO:0006950">
    <property type="term" value="P:response to stress"/>
    <property type="evidence" value="ECO:0007669"/>
    <property type="project" value="TreeGrafter"/>
</dbReference>
<evidence type="ECO:0000256" key="1">
    <source>
        <dbReference type="ARBA" id="ARBA00004496"/>
    </source>
</evidence>
<evidence type="ECO:0000256" key="2">
    <source>
        <dbReference type="ARBA" id="ARBA00022490"/>
    </source>
</evidence>
<evidence type="ECO:0000256" key="4">
    <source>
        <dbReference type="ARBA" id="ARBA00023125"/>
    </source>
</evidence>
<dbReference type="InterPro" id="IPR000835">
    <property type="entry name" value="HTH_MarR-typ"/>
</dbReference>
<name>A0A446ZN66_ACICA</name>
<comment type="subcellular location">
    <subcellularLocation>
        <location evidence="1">Cytoplasm</location>
    </subcellularLocation>
</comment>
<keyword evidence="3" id="KW-0805">Transcription regulation</keyword>
<dbReference type="PANTHER" id="PTHR33164:SF5">
    <property type="entry name" value="ORGANIC HYDROPEROXIDE RESISTANCE TRANSCRIPTIONAL REGULATOR"/>
    <property type="match status" value="1"/>
</dbReference>
<dbReference type="SUPFAM" id="SSF46785">
    <property type="entry name" value="Winged helix' DNA-binding domain"/>
    <property type="match status" value="1"/>
</dbReference>
<dbReference type="Proteomes" id="UP000294355">
    <property type="component" value="Chromosome"/>
</dbReference>
<evidence type="ECO:0000256" key="3">
    <source>
        <dbReference type="ARBA" id="ARBA00023015"/>
    </source>
</evidence>
<dbReference type="OrthoDB" id="9806864at2"/>
<dbReference type="InterPro" id="IPR036388">
    <property type="entry name" value="WH-like_DNA-bd_sf"/>
</dbReference>
<dbReference type="AlphaFoldDB" id="A0A446ZN66"/>
<evidence type="ECO:0000259" key="6">
    <source>
        <dbReference type="PROSITE" id="PS50995"/>
    </source>
</evidence>
<dbReference type="SMART" id="SM00347">
    <property type="entry name" value="HTH_MARR"/>
    <property type="match status" value="1"/>
</dbReference>
<evidence type="ECO:0000256" key="5">
    <source>
        <dbReference type="ARBA" id="ARBA00023163"/>
    </source>
</evidence>
<protein>
    <submittedName>
        <fullName evidence="7">Organic hydroperoxide resistance transcriptional regulator</fullName>
    </submittedName>
</protein>
<sequence length="145" mass="16628">MDQDCQNLKLENQLCFLVYSTNLALNQLYRKLLTPLGITYPQYLVMLVLWEQDEVTVSEIGAKLFLESSTLTPILKKLEALHFLHRTRSMKDERQVIITLSDEGKKLKDRAMNIPAEVLDASSCDMTTLLGLKDQLTKLRTNLVK</sequence>
<accession>A0A446ZN66</accession>
<dbReference type="GO" id="GO:0005737">
    <property type="term" value="C:cytoplasm"/>
    <property type="evidence" value="ECO:0007669"/>
    <property type="project" value="UniProtKB-SubCell"/>
</dbReference>